<proteinExistence type="predicted"/>
<reference evidence="1 2" key="1">
    <citation type="submission" date="2019-11" db="EMBL/GenBank/DDBJ databases">
        <authorList>
            <person name="Ay H."/>
        </authorList>
    </citation>
    <scope>NUCLEOTIDE SEQUENCE [LARGE SCALE GENOMIC DNA]</scope>
    <source>
        <strain evidence="1 2">BG9H</strain>
    </source>
</reference>
<keyword evidence="2" id="KW-1185">Reference proteome</keyword>
<organism evidence="1 2">
    <name type="scientific">Streptomyces anatolicus</name>
    <dbReference type="NCBI Taxonomy" id="2675858"/>
    <lineage>
        <taxon>Bacteria</taxon>
        <taxon>Bacillati</taxon>
        <taxon>Actinomycetota</taxon>
        <taxon>Actinomycetes</taxon>
        <taxon>Kitasatosporales</taxon>
        <taxon>Streptomycetaceae</taxon>
        <taxon>Streptomyces</taxon>
    </lineage>
</organism>
<dbReference type="EMBL" id="WMBF01000313">
    <property type="protein sequence ID" value="MBW5424451.1"/>
    <property type="molecule type" value="Genomic_DNA"/>
</dbReference>
<evidence type="ECO:0000313" key="2">
    <source>
        <dbReference type="Proteomes" id="UP001197114"/>
    </source>
</evidence>
<protein>
    <submittedName>
        <fullName evidence="1">Uncharacterized protein</fullName>
    </submittedName>
</protein>
<sequence>MTESPADNSFSISVCDVQVDLPHRDDGEWTVQDILDWAPDHSAWHMRKKCVRSCGGSCLIVPEGTLVEVPKGDAMQVTLVAPAEVQRRIAEGRMWEESET</sequence>
<dbReference type="Proteomes" id="UP001197114">
    <property type="component" value="Unassembled WGS sequence"/>
</dbReference>
<gene>
    <name evidence="1" type="ORF">GKQ77_23290</name>
</gene>
<dbReference type="RefSeq" id="WP_219690885.1">
    <property type="nucleotide sequence ID" value="NZ_WMBF01000313.1"/>
</dbReference>
<accession>A0ABS6YV74</accession>
<evidence type="ECO:0000313" key="1">
    <source>
        <dbReference type="EMBL" id="MBW5424451.1"/>
    </source>
</evidence>
<comment type="caution">
    <text evidence="1">The sequence shown here is derived from an EMBL/GenBank/DDBJ whole genome shotgun (WGS) entry which is preliminary data.</text>
</comment>
<name>A0ABS6YV74_9ACTN</name>